<protein>
    <submittedName>
        <fullName evidence="2">Uncharacterized protein</fullName>
    </submittedName>
</protein>
<name>A0A7Y6QD00_9HYPH</name>
<dbReference type="RefSeq" id="WP_176356691.1">
    <property type="nucleotide sequence ID" value="NZ_JABWDU010000020.1"/>
</dbReference>
<evidence type="ECO:0000313" key="3">
    <source>
        <dbReference type="Proteomes" id="UP000520198"/>
    </source>
</evidence>
<evidence type="ECO:0000256" key="1">
    <source>
        <dbReference type="SAM" id="MobiDB-lite"/>
    </source>
</evidence>
<evidence type="ECO:0000313" key="2">
    <source>
        <dbReference type="EMBL" id="NVD43378.1"/>
    </source>
</evidence>
<reference evidence="2 3" key="1">
    <citation type="submission" date="2020-06" db="EMBL/GenBank/DDBJ databases">
        <authorList>
            <person name="Grouzdev D.S."/>
        </authorList>
    </citation>
    <scope>NUCLEOTIDE SEQUENCE [LARGE SCALE GENOMIC DNA]</scope>
    <source>
        <strain evidence="2 3">HO-A22</strain>
    </source>
</reference>
<organism evidence="2 3">
    <name type="scientific">Ensifer oleiphilus</name>
    <dbReference type="NCBI Taxonomy" id="2742698"/>
    <lineage>
        <taxon>Bacteria</taxon>
        <taxon>Pseudomonadati</taxon>
        <taxon>Pseudomonadota</taxon>
        <taxon>Alphaproteobacteria</taxon>
        <taxon>Hyphomicrobiales</taxon>
        <taxon>Rhizobiaceae</taxon>
        <taxon>Sinorhizobium/Ensifer group</taxon>
        <taxon>Ensifer</taxon>
    </lineage>
</organism>
<feature type="region of interest" description="Disordered" evidence="1">
    <location>
        <begin position="70"/>
        <end position="98"/>
    </location>
</feature>
<dbReference type="EMBL" id="JABWDU010000020">
    <property type="protein sequence ID" value="NVD43378.1"/>
    <property type="molecule type" value="Genomic_DNA"/>
</dbReference>
<dbReference type="Proteomes" id="UP000520198">
    <property type="component" value="Unassembled WGS sequence"/>
</dbReference>
<gene>
    <name evidence="2" type="ORF">HT585_31440</name>
</gene>
<comment type="caution">
    <text evidence="2">The sequence shown here is derived from an EMBL/GenBank/DDBJ whole genome shotgun (WGS) entry which is preliminary data.</text>
</comment>
<proteinExistence type="predicted"/>
<feature type="compositionally biased region" description="Basic and acidic residues" evidence="1">
    <location>
        <begin position="81"/>
        <end position="98"/>
    </location>
</feature>
<dbReference type="AlphaFoldDB" id="A0A7Y6QD00"/>
<sequence length="124" mass="14225">MKGLDEHPPWRGVHRQAYRLSVCEGSSPKGWTQRPLEDHACNGDCHRGRSGPPSQLQQGWRGEFFHQGVPADHHHHRHHDRHGDAPVDDGAPKRRGDCIDRDRDFVRLEIVAYLRSIGRFVDVT</sequence>
<accession>A0A7Y6QD00</accession>
<keyword evidence="3" id="KW-1185">Reference proteome</keyword>